<dbReference type="AlphaFoldDB" id="A0A0L6V2E9"/>
<evidence type="ECO:0000313" key="1">
    <source>
        <dbReference type="EMBL" id="KNZ54682.1"/>
    </source>
</evidence>
<evidence type="ECO:0000313" key="2">
    <source>
        <dbReference type="Proteomes" id="UP000037035"/>
    </source>
</evidence>
<dbReference type="VEuPathDB" id="FungiDB:VP01_2886g5"/>
<dbReference type="Proteomes" id="UP000037035">
    <property type="component" value="Unassembled WGS sequence"/>
</dbReference>
<comment type="caution">
    <text evidence="1">The sequence shown here is derived from an EMBL/GenBank/DDBJ whole genome shotgun (WGS) entry which is preliminary data.</text>
</comment>
<gene>
    <name evidence="1" type="ORF">VP01_2886g5</name>
</gene>
<dbReference type="EMBL" id="LAVV01007819">
    <property type="protein sequence ID" value="KNZ54682.1"/>
    <property type="molecule type" value="Genomic_DNA"/>
</dbReference>
<name>A0A0L6V2E9_9BASI</name>
<protein>
    <submittedName>
        <fullName evidence="1">Ferrochelatase</fullName>
    </submittedName>
</protein>
<reference evidence="1 2" key="1">
    <citation type="submission" date="2015-08" db="EMBL/GenBank/DDBJ databases">
        <title>Next Generation Sequencing and Analysis of the Genome of Puccinia sorghi L Schw, the Causal Agent of Maize Common Rust.</title>
        <authorList>
            <person name="Rochi L."/>
            <person name="Burguener G."/>
            <person name="Darino M."/>
            <person name="Turjanski A."/>
            <person name="Kreff E."/>
            <person name="Dieguez M.J."/>
            <person name="Sacco F."/>
        </authorList>
    </citation>
    <scope>NUCLEOTIDE SEQUENCE [LARGE SCALE GENOMIC DNA]</scope>
    <source>
        <strain evidence="1 2">RO10H11247</strain>
    </source>
</reference>
<proteinExistence type="predicted"/>
<accession>A0A0L6V2E9</accession>
<organism evidence="1 2">
    <name type="scientific">Puccinia sorghi</name>
    <dbReference type="NCBI Taxonomy" id="27349"/>
    <lineage>
        <taxon>Eukaryota</taxon>
        <taxon>Fungi</taxon>
        <taxon>Dikarya</taxon>
        <taxon>Basidiomycota</taxon>
        <taxon>Pucciniomycotina</taxon>
        <taxon>Pucciniomycetes</taxon>
        <taxon>Pucciniales</taxon>
        <taxon>Pucciniaceae</taxon>
        <taxon>Puccinia</taxon>
    </lineage>
</organism>
<sequence length="37" mass="4311">MRNLCIQPIKTSKDQSFPIKWSIIYRWPTHPGLIGNA</sequence>
<keyword evidence="2" id="KW-1185">Reference proteome</keyword>